<feature type="active site" description="Proton acceptor" evidence="2">
    <location>
        <position position="483"/>
    </location>
</feature>
<dbReference type="InterPro" id="IPR052580">
    <property type="entry name" value="Lipid_Hydrolase"/>
</dbReference>
<dbReference type="PANTHER" id="PTHR46394">
    <property type="entry name" value="ANNEXIN"/>
    <property type="match status" value="1"/>
</dbReference>
<feature type="short sequence motif" description="DGA/G" evidence="2">
    <location>
        <begin position="483"/>
        <end position="485"/>
    </location>
</feature>
<dbReference type="Gene3D" id="3.40.1090.10">
    <property type="entry name" value="Cytosolic phospholipase A2 catalytic domain"/>
    <property type="match status" value="2"/>
</dbReference>
<dbReference type="Pfam" id="PF01734">
    <property type="entry name" value="Patatin"/>
    <property type="match status" value="1"/>
</dbReference>
<dbReference type="InterPro" id="IPR016035">
    <property type="entry name" value="Acyl_Trfase/lysoPLipase"/>
</dbReference>
<dbReference type="SUPFAM" id="SSF52151">
    <property type="entry name" value="FabD/lysophospholipase-like"/>
    <property type="match status" value="1"/>
</dbReference>
<feature type="active site" description="Nucleophile" evidence="2">
    <location>
        <position position="337"/>
    </location>
</feature>
<dbReference type="NCBIfam" id="NF043045">
    <property type="entry name" value="T4SS_VpdC"/>
    <property type="match status" value="1"/>
</dbReference>
<dbReference type="InterPro" id="IPR049988">
    <property type="entry name" value="T4SS_VpdC"/>
</dbReference>
<name>A0ABY4Y691_9GAMM</name>
<dbReference type="PANTHER" id="PTHR46394:SF1">
    <property type="entry name" value="PNPLA DOMAIN-CONTAINING PROTEIN"/>
    <property type="match status" value="1"/>
</dbReference>
<sequence>MMTPQHVISQLLESDTKYPKNLDLLKKIIITAQLGRLQINGLPPDNKISLASYLFDNENIMFDFTRLCEEKRKLFTQWLLGPHQKDKTRAHFRGATVNEYRGFTAEAFLNWWGIVKSWINKRYSEYWKITDLNISLNYQLIGVEMCHGKHGILIGFDQFLVPGSDTKYHDPNDLQKAPLGNTKRVFITEQLVDQLIHKDIQHLEFESICKNPHPHSVYVANLQERLAQMYDYRSTQRYLAHPPWYVRLWNWIIPGSSEANKTKSSVVKENHLISLYQDETVQIDYYSKTQEILVREKRPDIDNIVYCGGGAKIYGHVGFWKALNDAQIHPTKFAGSSAGAIMALLCYLGYTANEITEFFKSFKQEHLVHFDIDINGMSDPRSLKTALDYAITYKLNQIVSQYGIPYPQGKITFATLEAIRQRVPDCGLGQELVVTATNKRLGKTRYFSLQRSPDFEVSEAVKISASFPIVYRSTVLDGDEHNDGGILTNFPTEAFFDDHSTLLESEYGNNLKVLAVQFDNGTERTAIDRVMERVYKEHFFMNWGYRVLTGVDDPASGWEQDRLKLRKYSSQSIVINVDNVSTTSFTVDDESRNKMIQAGYDATISYLKMRYICKEDGGFENDEYMYSKYTCLGDLLSYCCYRDEFDWFERINRIAVEANIPNKAGILSQINELRSLYFQAKTKTTPKNDRPIEDNSLTFFGNAIPQEPQPLIDNENYKVLLAVYPVFLMLTPDLLKDNADKRLFEEARHALALRTPFASLEYLVKLKQPINVMLHIVINLFSELRENPRQEVYDAFAEVIKAFKSNRSVYKNEFYAHWNLSFTQSLRVLHVLNNYTDLVATGLLNSLSRGDEPLQKVVNGEYCEDNEDFSDEMQPLTSFSA</sequence>
<accession>A0ABY4Y691</accession>
<protein>
    <submittedName>
        <fullName evidence="4">Patatin-like phospholipase family protein</fullName>
    </submittedName>
</protein>
<evidence type="ECO:0000313" key="4">
    <source>
        <dbReference type="EMBL" id="USQ12878.1"/>
    </source>
</evidence>
<dbReference type="CDD" id="cd07207">
    <property type="entry name" value="Pat_ExoU_VipD_like"/>
    <property type="match status" value="1"/>
</dbReference>
<keyword evidence="1 2" id="KW-0443">Lipid metabolism</keyword>
<reference evidence="4" key="1">
    <citation type="submission" date="2021-03" db="EMBL/GenBank/DDBJ databases">
        <title>Legionella lytica PCM 2298.</title>
        <authorList>
            <person name="Koper P."/>
        </authorList>
    </citation>
    <scope>NUCLEOTIDE SEQUENCE</scope>
    <source>
        <strain evidence="4">PCM 2298</strain>
    </source>
</reference>
<evidence type="ECO:0000256" key="1">
    <source>
        <dbReference type="ARBA" id="ARBA00023098"/>
    </source>
</evidence>
<keyword evidence="2" id="KW-0442">Lipid degradation</keyword>
<evidence type="ECO:0000313" key="5">
    <source>
        <dbReference type="Proteomes" id="UP001057474"/>
    </source>
</evidence>
<keyword evidence="5" id="KW-1185">Reference proteome</keyword>
<dbReference type="InterPro" id="IPR002641">
    <property type="entry name" value="PNPLA_dom"/>
</dbReference>
<dbReference type="Proteomes" id="UP001057474">
    <property type="component" value="Chromosome"/>
</dbReference>
<organism evidence="4 5">
    <name type="scientific">Legionella lytica</name>
    <dbReference type="NCBI Taxonomy" id="96232"/>
    <lineage>
        <taxon>Bacteria</taxon>
        <taxon>Pseudomonadati</taxon>
        <taxon>Pseudomonadota</taxon>
        <taxon>Gammaproteobacteria</taxon>
        <taxon>Legionellales</taxon>
        <taxon>Legionellaceae</taxon>
        <taxon>Legionella</taxon>
    </lineage>
</organism>
<keyword evidence="2" id="KW-0378">Hydrolase</keyword>
<proteinExistence type="predicted"/>
<evidence type="ECO:0000259" key="3">
    <source>
        <dbReference type="PROSITE" id="PS51635"/>
    </source>
</evidence>
<feature type="short sequence motif" description="GXSXG" evidence="2">
    <location>
        <begin position="335"/>
        <end position="339"/>
    </location>
</feature>
<dbReference type="PROSITE" id="PS51635">
    <property type="entry name" value="PNPLA"/>
    <property type="match status" value="1"/>
</dbReference>
<feature type="domain" description="PNPLA" evidence="3">
    <location>
        <begin position="304"/>
        <end position="496"/>
    </location>
</feature>
<dbReference type="EMBL" id="CP071527">
    <property type="protein sequence ID" value="USQ12878.1"/>
    <property type="molecule type" value="Genomic_DNA"/>
</dbReference>
<comment type="caution">
    <text evidence="2">Lacks conserved residue(s) required for the propagation of feature annotation.</text>
</comment>
<evidence type="ECO:0000256" key="2">
    <source>
        <dbReference type="PROSITE-ProRule" id="PRU01161"/>
    </source>
</evidence>
<gene>
    <name evidence="4" type="ORF">J2N86_09190</name>
</gene>